<gene>
    <name evidence="2" type="ORF">MSZNOR_4124</name>
</gene>
<dbReference type="EMBL" id="OX458333">
    <property type="protein sequence ID" value="CAI8935142.1"/>
    <property type="molecule type" value="Genomic_DNA"/>
</dbReference>
<evidence type="ECO:0000313" key="3">
    <source>
        <dbReference type="Proteomes" id="UP001162030"/>
    </source>
</evidence>
<evidence type="ECO:0000313" key="2">
    <source>
        <dbReference type="EMBL" id="CAI8935142.1"/>
    </source>
</evidence>
<reference evidence="2 3" key="1">
    <citation type="submission" date="2023-03" db="EMBL/GenBank/DDBJ databases">
        <authorList>
            <person name="Pearce D."/>
        </authorList>
    </citation>
    <scope>NUCLEOTIDE SEQUENCE [LARGE SCALE GENOMIC DNA]</scope>
    <source>
        <strain evidence="2">Msz</strain>
    </source>
</reference>
<accession>A0ABM9I752</accession>
<organism evidence="2 3">
    <name type="scientific">Methylocaldum szegediense</name>
    <dbReference type="NCBI Taxonomy" id="73780"/>
    <lineage>
        <taxon>Bacteria</taxon>
        <taxon>Pseudomonadati</taxon>
        <taxon>Pseudomonadota</taxon>
        <taxon>Gammaproteobacteria</taxon>
        <taxon>Methylococcales</taxon>
        <taxon>Methylococcaceae</taxon>
        <taxon>Methylocaldum</taxon>
    </lineage>
</organism>
<proteinExistence type="predicted"/>
<feature type="region of interest" description="Disordered" evidence="1">
    <location>
        <begin position="62"/>
        <end position="88"/>
    </location>
</feature>
<evidence type="ECO:0000256" key="1">
    <source>
        <dbReference type="SAM" id="MobiDB-lite"/>
    </source>
</evidence>
<sequence length="88" mass="9023">MKLALSLVHGSGAHFEAADIPENGRGVHAEGVAKAVAEMRRVGETRVQRGAGHVVAAMEQLQGGQHSLPGSEAAVGESGASPEEMKEP</sequence>
<dbReference type="Proteomes" id="UP001162030">
    <property type="component" value="Chromosome"/>
</dbReference>
<name>A0ABM9I752_9GAMM</name>
<keyword evidence="3" id="KW-1185">Reference proteome</keyword>
<protein>
    <submittedName>
        <fullName evidence="2">Uncharacterized protein</fullName>
    </submittedName>
</protein>